<evidence type="ECO:0000313" key="3">
    <source>
        <dbReference type="Proteomes" id="UP000599523"/>
    </source>
</evidence>
<dbReference type="RefSeq" id="WP_168986331.1">
    <property type="nucleotide sequence ID" value="NZ_CAWPHM010000264.1"/>
</dbReference>
<sequence>MTPAELVAALDDHGLLPLGHFSPDEDEALPAIAEDMPAASLVLIGHVGSSHWSRFTASPEYLDGQPDPLDRWSGRIGDSLAARAGGRALYPFEGPPFHPFQRWAMRARALHSSPLGILIDAEFGLWQAFRFALLLPEPVGEATVSVVTSAPCDECVGQPCLAACPVGATTPAGFDHHACADHLLSHEHSACRTRVCVARAACPVAPQWRYQSSHARFHIDAFVGGLLRRGDR</sequence>
<keyword evidence="3" id="KW-1185">Reference proteome</keyword>
<dbReference type="InterPro" id="IPR017896">
    <property type="entry name" value="4Fe4S_Fe-S-bd"/>
</dbReference>
<accession>A0A972J7E8</accession>
<organism evidence="2 3">
    <name type="scientific">Azoarcus taiwanensis</name>
    <dbReference type="NCBI Taxonomy" id="666964"/>
    <lineage>
        <taxon>Bacteria</taxon>
        <taxon>Pseudomonadati</taxon>
        <taxon>Pseudomonadota</taxon>
        <taxon>Betaproteobacteria</taxon>
        <taxon>Rhodocyclales</taxon>
        <taxon>Zoogloeaceae</taxon>
        <taxon>Azoarcus</taxon>
    </lineage>
</organism>
<dbReference type="PROSITE" id="PS51379">
    <property type="entry name" value="4FE4S_FER_2"/>
    <property type="match status" value="1"/>
</dbReference>
<proteinExistence type="predicted"/>
<evidence type="ECO:0000259" key="1">
    <source>
        <dbReference type="PROSITE" id="PS51379"/>
    </source>
</evidence>
<dbReference type="Proteomes" id="UP000599523">
    <property type="component" value="Unassembled WGS sequence"/>
</dbReference>
<protein>
    <recommendedName>
        <fullName evidence="1">4Fe-4S ferredoxin-type domain-containing protein</fullName>
    </recommendedName>
</protein>
<comment type="caution">
    <text evidence="2">The sequence shown here is derived from an EMBL/GenBank/DDBJ whole genome shotgun (WGS) entry which is preliminary data.</text>
</comment>
<feature type="domain" description="4Fe-4S ferredoxin-type" evidence="1">
    <location>
        <begin position="142"/>
        <end position="174"/>
    </location>
</feature>
<dbReference type="AlphaFoldDB" id="A0A972J7E8"/>
<reference evidence="2" key="1">
    <citation type="submission" date="2019-12" db="EMBL/GenBank/DDBJ databases">
        <title>Comparative genomics gives insights into the taxonomy of the Azoarcus-Aromatoleum group and reveals separate origins of nif in the plant-associated Azoarcus and non-plant-associated Aromatoleum sub-groups.</title>
        <authorList>
            <person name="Lafos M."/>
            <person name="Maluk M."/>
            <person name="Batista M."/>
            <person name="Junghare M."/>
            <person name="Carmona M."/>
            <person name="Faoro H."/>
            <person name="Cruz L.M."/>
            <person name="Battistoni F."/>
            <person name="De Souza E."/>
            <person name="Pedrosa F."/>
            <person name="Chen W.-M."/>
            <person name="Poole P.S."/>
            <person name="Dixon R.A."/>
            <person name="James E.K."/>
        </authorList>
    </citation>
    <scope>NUCLEOTIDE SEQUENCE</scope>
    <source>
        <strain evidence="2">NSC3</strain>
    </source>
</reference>
<name>A0A972J7E8_9RHOO</name>
<evidence type="ECO:0000313" key="2">
    <source>
        <dbReference type="EMBL" id="NMG01536.1"/>
    </source>
</evidence>
<dbReference type="EMBL" id="WTVM01000003">
    <property type="protein sequence ID" value="NMG01536.1"/>
    <property type="molecule type" value="Genomic_DNA"/>
</dbReference>
<gene>
    <name evidence="2" type="ORF">GPA21_00920</name>
</gene>